<reference evidence="1 2" key="1">
    <citation type="submission" date="2021-07" db="EMBL/GenBank/DDBJ databases">
        <authorList>
            <person name="Palmer J.M."/>
        </authorList>
    </citation>
    <scope>NUCLEOTIDE SEQUENCE [LARGE SCALE GENOMIC DNA]</scope>
    <source>
        <strain evidence="1 2">AT_MEX2019</strain>
        <tissue evidence="1">Muscle</tissue>
    </source>
</reference>
<proteinExistence type="predicted"/>
<organism evidence="1 2">
    <name type="scientific">Ataeniobius toweri</name>
    <dbReference type="NCBI Taxonomy" id="208326"/>
    <lineage>
        <taxon>Eukaryota</taxon>
        <taxon>Metazoa</taxon>
        <taxon>Chordata</taxon>
        <taxon>Craniata</taxon>
        <taxon>Vertebrata</taxon>
        <taxon>Euteleostomi</taxon>
        <taxon>Actinopterygii</taxon>
        <taxon>Neopterygii</taxon>
        <taxon>Teleostei</taxon>
        <taxon>Neoteleostei</taxon>
        <taxon>Acanthomorphata</taxon>
        <taxon>Ovalentaria</taxon>
        <taxon>Atherinomorphae</taxon>
        <taxon>Cyprinodontiformes</taxon>
        <taxon>Goodeidae</taxon>
        <taxon>Ataeniobius</taxon>
    </lineage>
</organism>
<accession>A0ABU7C730</accession>
<dbReference type="PANTHER" id="PTHR45702">
    <property type="entry name" value="ADAM10/ADAM17 METALLOPEPTIDASE FAMILY MEMBER"/>
    <property type="match status" value="1"/>
</dbReference>
<dbReference type="EMBL" id="JAHUTI010080728">
    <property type="protein sequence ID" value="MED6258536.1"/>
    <property type="molecule type" value="Genomic_DNA"/>
</dbReference>
<dbReference type="InterPro" id="IPR051489">
    <property type="entry name" value="ADAM_Metalloproteinase"/>
</dbReference>
<sequence length="141" mass="15952">NFRLLLRQDSAGFSEEFTVFGENGPASVDLSHLYTGTVEGEYGSSCHGSVLQGQFEGTIHTHNDTYHIEPLDRYTSSLKDHHSIIYHEEDVVFLSWCWRFSGALDDRCDLSADCMEEYLSGRLPVLRHQSVCLSGNKLSLY</sequence>
<dbReference type="Proteomes" id="UP001345963">
    <property type="component" value="Unassembled WGS sequence"/>
</dbReference>
<gene>
    <name evidence="1" type="ORF">ATANTOWER_008732</name>
</gene>
<evidence type="ECO:0000313" key="2">
    <source>
        <dbReference type="Proteomes" id="UP001345963"/>
    </source>
</evidence>
<protein>
    <submittedName>
        <fullName evidence="1">Uncharacterized protein</fullName>
    </submittedName>
</protein>
<evidence type="ECO:0000313" key="1">
    <source>
        <dbReference type="EMBL" id="MED6258536.1"/>
    </source>
</evidence>
<comment type="caution">
    <text evidence="1">The sequence shown here is derived from an EMBL/GenBank/DDBJ whole genome shotgun (WGS) entry which is preliminary data.</text>
</comment>
<dbReference type="PANTHER" id="PTHR45702:SF1">
    <property type="entry name" value="DISINTEGRIN AND METALLOPROTEINASE DOMAIN-CONTAINING PROTEIN 10 ISOFORM X1"/>
    <property type="match status" value="1"/>
</dbReference>
<name>A0ABU7C730_9TELE</name>
<feature type="non-terminal residue" evidence="1">
    <location>
        <position position="1"/>
    </location>
</feature>
<keyword evidence="2" id="KW-1185">Reference proteome</keyword>